<dbReference type="STRING" id="361077.A0A151ZJ57"/>
<organism evidence="13 14">
    <name type="scientific">Tieghemostelium lacteum</name>
    <name type="common">Slime mold</name>
    <name type="synonym">Dictyostelium lacteum</name>
    <dbReference type="NCBI Taxonomy" id="361077"/>
    <lineage>
        <taxon>Eukaryota</taxon>
        <taxon>Amoebozoa</taxon>
        <taxon>Evosea</taxon>
        <taxon>Eumycetozoa</taxon>
        <taxon>Dictyostelia</taxon>
        <taxon>Dictyosteliales</taxon>
        <taxon>Raperosteliaceae</taxon>
        <taxon>Tieghemostelium</taxon>
    </lineage>
</organism>
<feature type="domain" description="Peptidase M16C associated" evidence="12">
    <location>
        <begin position="564"/>
        <end position="814"/>
    </location>
</feature>
<evidence type="ECO:0000256" key="3">
    <source>
        <dbReference type="ARBA" id="ARBA00007575"/>
    </source>
</evidence>
<sequence>MNRLLNKFKYSLNNNFYNKFKSTTQLISTNNVKRVKANLRFYSSGSSDYSVASNIETSININGGYKLIEPPIPIENLKRGKDREIKKISMGDIIHGFRVTGVKEVPERQFHTYQLEHIQTGAYYFHIDCEDSNNVFSVSFKTVPKDSTGVAHILEHTTLCGSKQYPVRDPFFNMIKRSLNTYMNAWTGPDFTSYPFGTQHAKDYYNLMSVYLDACFFPILSVQDFRQEGHRLEFELPEDTSTPLHRKGIVFNEMKGALSDPSTFFSEQQQQQLYPGTTYSYNSGGDPIDIPSLTHKDLVNFHDKHYHPSNSYFFSYGDLPLYGHLKAINEWVLSHFNKESNRRLETMINKVERWNSPKRVSLKCAPTVMDVNPERKFKFSMSILLNDNNIKPSNEDDDSEIQFERLAMNMLSNLLLRGSNTPMYQSLIESGMALDYTPGTGYDDNLRESSFSIGGIGIKKDDLEKFENSIISTLEKAEKEGFKQEQCDSILHQYEFSQKDVSSNLGLKLSGGLLSNWIHGGNPVEPLFLNKNIERLRKEISSGPFFQKLIRKILDNPHRLLLTMESDPEYQTKESELERQNLDKIKQALTENQRKDIIDQALELQQRQNLTQNLSCLPKLTVNDIEKKQPHVDFHDIATSAWTQSYLRIQDLPTNGITYFRSMIDIQSLPEHLKLYLPLFCSVLDQLGAAEFDHKQLDTQINLYSGRFQATPLIMQDPYNLTITSEKLYLKSACINRNLHYMFELWHKILHQNRWNNHDLLKLLLTQRQSSLIESITSSGLSYAKLYSSSGLSSFGQRMEQWGGLSQVRFTNQLVSNISMDQIIENLIQIKNHLISDRSNWKSLLTAEQSALDKSVEALNQFLQSIPTIVQSNNVINNSSINNNIITDDLPSHEKISYYSIPSQVNYISKVYPGVPYAHRDSASLSVLSKVLSEYLHKEIREKGGAYGGGVSYDSGNLSFYSYRDPNLNKTIEAFKQSIHWSKQNITNDLIENAQLQLFSDIDSPESPSNKGVGEWMRGITTQMKQERRYNLLNITITDLVELTDKYLSEKQTSFTTVLGKSDELLKNDQSILYKTL</sequence>
<dbReference type="GO" id="GO:0046872">
    <property type="term" value="F:metal ion binding"/>
    <property type="evidence" value="ECO:0007669"/>
    <property type="project" value="UniProtKB-KW"/>
</dbReference>
<evidence type="ECO:0000259" key="12">
    <source>
        <dbReference type="SMART" id="SM01264"/>
    </source>
</evidence>
<dbReference type="InParanoid" id="A0A151ZJ57"/>
<evidence type="ECO:0000256" key="2">
    <source>
        <dbReference type="ARBA" id="ARBA00004173"/>
    </source>
</evidence>
<evidence type="ECO:0000256" key="8">
    <source>
        <dbReference type="ARBA" id="ARBA00022833"/>
    </source>
</evidence>
<dbReference type="PANTHER" id="PTHR43016">
    <property type="entry name" value="PRESEQUENCE PROTEASE"/>
    <property type="match status" value="1"/>
</dbReference>
<comment type="subcellular location">
    <subcellularLocation>
        <location evidence="2">Mitochondrion</location>
    </subcellularLocation>
</comment>
<evidence type="ECO:0000256" key="4">
    <source>
        <dbReference type="ARBA" id="ARBA00020167"/>
    </source>
</evidence>
<evidence type="ECO:0000256" key="5">
    <source>
        <dbReference type="ARBA" id="ARBA00022670"/>
    </source>
</evidence>
<dbReference type="EMBL" id="LODT01000023">
    <property type="protein sequence ID" value="KYQ93929.1"/>
    <property type="molecule type" value="Genomic_DNA"/>
</dbReference>
<keyword evidence="7" id="KW-0378">Hydrolase</keyword>
<dbReference type="Pfam" id="PF05193">
    <property type="entry name" value="Peptidase_M16_C"/>
    <property type="match status" value="1"/>
</dbReference>
<keyword evidence="11" id="KW-0496">Mitochondrion</keyword>
<comment type="similarity">
    <text evidence="3">Belongs to the peptidase M16 family. PreP subfamily.</text>
</comment>
<evidence type="ECO:0000256" key="10">
    <source>
        <dbReference type="ARBA" id="ARBA00023049"/>
    </source>
</evidence>
<dbReference type="FunFam" id="3.30.830.10:FF:000011">
    <property type="entry name" value="Presequence protease, mitochondrial"/>
    <property type="match status" value="1"/>
</dbReference>
<evidence type="ECO:0000313" key="14">
    <source>
        <dbReference type="Proteomes" id="UP000076078"/>
    </source>
</evidence>
<keyword evidence="14" id="KW-1185">Reference proteome</keyword>
<proteinExistence type="inferred from homology"/>
<dbReference type="InterPro" id="IPR007863">
    <property type="entry name" value="Peptidase_M16_C"/>
</dbReference>
<comment type="caution">
    <text evidence="13">The sequence shown here is derived from an EMBL/GenBank/DDBJ whole genome shotgun (WGS) entry which is preliminary data.</text>
</comment>
<dbReference type="FunCoup" id="A0A151ZJ57">
    <property type="interactions" value="568"/>
</dbReference>
<dbReference type="GO" id="GO:0005759">
    <property type="term" value="C:mitochondrial matrix"/>
    <property type="evidence" value="ECO:0007669"/>
    <property type="project" value="TreeGrafter"/>
</dbReference>
<keyword evidence="9" id="KW-0809">Transit peptide</keyword>
<keyword evidence="8" id="KW-0862">Zinc</keyword>
<gene>
    <name evidence="13" type="ORF">DLAC_04816</name>
</gene>
<evidence type="ECO:0000256" key="1">
    <source>
        <dbReference type="ARBA" id="ARBA00001947"/>
    </source>
</evidence>
<protein>
    <recommendedName>
        <fullName evidence="4">Presequence protease, mitochondrial</fullName>
    </recommendedName>
</protein>
<dbReference type="FunFam" id="3.30.830.10:FF:000009">
    <property type="entry name" value="Presequence protease, mitochondrial"/>
    <property type="match status" value="1"/>
</dbReference>
<reference evidence="13 14" key="1">
    <citation type="submission" date="2015-12" db="EMBL/GenBank/DDBJ databases">
        <title>Dictyostelia acquired genes for synthesis and detection of signals that induce cell-type specialization by lateral gene transfer from prokaryotes.</title>
        <authorList>
            <person name="Gloeckner G."/>
            <person name="Schaap P."/>
        </authorList>
    </citation>
    <scope>NUCLEOTIDE SEQUENCE [LARGE SCALE GENOMIC DNA]</scope>
    <source>
        <strain evidence="13 14">TK</strain>
    </source>
</reference>
<keyword evidence="6" id="KW-0479">Metal-binding</keyword>
<name>A0A151ZJ57_TIELA</name>
<dbReference type="OMA" id="NYLYYIR"/>
<dbReference type="Proteomes" id="UP000076078">
    <property type="component" value="Unassembled WGS sequence"/>
</dbReference>
<dbReference type="InterPro" id="IPR011249">
    <property type="entry name" value="Metalloenz_LuxS/M16"/>
</dbReference>
<dbReference type="Gene3D" id="3.30.830.10">
    <property type="entry name" value="Metalloenzyme, LuxS/M16 peptidase-like"/>
    <property type="match status" value="4"/>
</dbReference>
<dbReference type="InterPro" id="IPR055130">
    <property type="entry name" value="PreP_C"/>
</dbReference>
<dbReference type="Pfam" id="PF22516">
    <property type="entry name" value="PreP_C"/>
    <property type="match status" value="1"/>
</dbReference>
<dbReference type="SUPFAM" id="SSF63411">
    <property type="entry name" value="LuxS/MPP-like metallohydrolase"/>
    <property type="match status" value="4"/>
</dbReference>
<evidence type="ECO:0000256" key="11">
    <source>
        <dbReference type="ARBA" id="ARBA00023128"/>
    </source>
</evidence>
<dbReference type="OrthoDB" id="10250783at2759"/>
<dbReference type="PANTHER" id="PTHR43016:SF13">
    <property type="entry name" value="PRESEQUENCE PROTEASE, MITOCHONDRIAL"/>
    <property type="match status" value="1"/>
</dbReference>
<dbReference type="SMART" id="SM01264">
    <property type="entry name" value="M16C_associated"/>
    <property type="match status" value="1"/>
</dbReference>
<dbReference type="GO" id="GO:0004222">
    <property type="term" value="F:metalloendopeptidase activity"/>
    <property type="evidence" value="ECO:0007669"/>
    <property type="project" value="TreeGrafter"/>
</dbReference>
<dbReference type="InterPro" id="IPR013578">
    <property type="entry name" value="Peptidase_M16C_assoc"/>
</dbReference>
<evidence type="ECO:0000256" key="9">
    <source>
        <dbReference type="ARBA" id="ARBA00022946"/>
    </source>
</evidence>
<evidence type="ECO:0000256" key="7">
    <source>
        <dbReference type="ARBA" id="ARBA00022801"/>
    </source>
</evidence>
<evidence type="ECO:0000256" key="6">
    <source>
        <dbReference type="ARBA" id="ARBA00022723"/>
    </source>
</evidence>
<keyword evidence="5" id="KW-0645">Protease</keyword>
<accession>A0A151ZJ57</accession>
<dbReference type="GO" id="GO:0016485">
    <property type="term" value="P:protein processing"/>
    <property type="evidence" value="ECO:0007669"/>
    <property type="project" value="TreeGrafter"/>
</dbReference>
<comment type="cofactor">
    <cofactor evidence="1">
        <name>Zn(2+)</name>
        <dbReference type="ChEBI" id="CHEBI:29105"/>
    </cofactor>
</comment>
<evidence type="ECO:0000313" key="13">
    <source>
        <dbReference type="EMBL" id="KYQ93929.1"/>
    </source>
</evidence>
<dbReference type="FunFam" id="3.30.830.10:FF:000013">
    <property type="entry name" value="Mitochondrial presequence protease"/>
    <property type="match status" value="1"/>
</dbReference>
<keyword evidence="10" id="KW-0482">Metalloprotease</keyword>
<dbReference type="Pfam" id="PF08367">
    <property type="entry name" value="M16C_assoc"/>
    <property type="match status" value="1"/>
</dbReference>
<dbReference type="AlphaFoldDB" id="A0A151ZJ57"/>